<evidence type="ECO:0000256" key="7">
    <source>
        <dbReference type="ARBA" id="ARBA00023136"/>
    </source>
</evidence>
<gene>
    <name evidence="9" type="ORF">GCM10009119_04630</name>
</gene>
<feature type="transmembrane region" description="Helical" evidence="8">
    <location>
        <begin position="467"/>
        <end position="486"/>
    </location>
</feature>
<evidence type="ECO:0000256" key="5">
    <source>
        <dbReference type="ARBA" id="ARBA00022989"/>
    </source>
</evidence>
<evidence type="ECO:0000256" key="1">
    <source>
        <dbReference type="ARBA" id="ARBA00004651"/>
    </source>
</evidence>
<feature type="transmembrane region" description="Helical" evidence="8">
    <location>
        <begin position="564"/>
        <end position="584"/>
    </location>
</feature>
<evidence type="ECO:0000256" key="3">
    <source>
        <dbReference type="ARBA" id="ARBA00022475"/>
    </source>
</evidence>
<dbReference type="Proteomes" id="UP001500469">
    <property type="component" value="Unassembled WGS sequence"/>
</dbReference>
<keyword evidence="6" id="KW-0406">Ion transport</keyword>
<keyword evidence="10" id="KW-1185">Reference proteome</keyword>
<protein>
    <submittedName>
        <fullName evidence="9">Potassium transporter TrkG</fullName>
    </submittedName>
</protein>
<feature type="transmembrane region" description="Helical" evidence="8">
    <location>
        <begin position="54"/>
        <end position="76"/>
    </location>
</feature>
<comment type="caution">
    <text evidence="9">The sequence shown here is derived from an EMBL/GenBank/DDBJ whole genome shotgun (WGS) entry which is preliminary data.</text>
</comment>
<feature type="transmembrane region" description="Helical" evidence="8">
    <location>
        <begin position="388"/>
        <end position="407"/>
    </location>
</feature>
<keyword evidence="2" id="KW-0813">Transport</keyword>
<keyword evidence="4 8" id="KW-0812">Transmembrane</keyword>
<evidence type="ECO:0000256" key="4">
    <source>
        <dbReference type="ARBA" id="ARBA00022692"/>
    </source>
</evidence>
<feature type="transmembrane region" description="Helical" evidence="8">
    <location>
        <begin position="21"/>
        <end position="42"/>
    </location>
</feature>
<dbReference type="RefSeq" id="WP_343848191.1">
    <property type="nucleotide sequence ID" value="NZ_BAAAFI010000002.1"/>
</dbReference>
<keyword evidence="5 8" id="KW-1133">Transmembrane helix</keyword>
<feature type="transmembrane region" description="Helical" evidence="8">
    <location>
        <begin position="88"/>
        <end position="107"/>
    </location>
</feature>
<dbReference type="InterPro" id="IPR003445">
    <property type="entry name" value="Cat_transpt"/>
</dbReference>
<evidence type="ECO:0000256" key="6">
    <source>
        <dbReference type="ARBA" id="ARBA00023065"/>
    </source>
</evidence>
<evidence type="ECO:0000313" key="9">
    <source>
        <dbReference type="EMBL" id="GAA0877495.1"/>
    </source>
</evidence>
<feature type="transmembrane region" description="Helical" evidence="8">
    <location>
        <begin position="413"/>
        <end position="430"/>
    </location>
</feature>
<feature type="transmembrane region" description="Helical" evidence="8">
    <location>
        <begin position="122"/>
        <end position="140"/>
    </location>
</feature>
<proteinExistence type="predicted"/>
<evidence type="ECO:0000256" key="2">
    <source>
        <dbReference type="ARBA" id="ARBA00022448"/>
    </source>
</evidence>
<feature type="transmembrane region" description="Helical" evidence="8">
    <location>
        <begin position="178"/>
        <end position="201"/>
    </location>
</feature>
<accession>A0ABP3Y7N9</accession>
<keyword evidence="7 8" id="KW-0472">Membrane</keyword>
<organism evidence="9 10">
    <name type="scientific">Algoriphagus jejuensis</name>
    <dbReference type="NCBI Taxonomy" id="419934"/>
    <lineage>
        <taxon>Bacteria</taxon>
        <taxon>Pseudomonadati</taxon>
        <taxon>Bacteroidota</taxon>
        <taxon>Cytophagia</taxon>
        <taxon>Cytophagales</taxon>
        <taxon>Cyclobacteriaceae</taxon>
        <taxon>Algoriphagus</taxon>
    </lineage>
</organism>
<dbReference type="EMBL" id="BAAAFI010000002">
    <property type="protein sequence ID" value="GAA0877495.1"/>
    <property type="molecule type" value="Genomic_DNA"/>
</dbReference>
<dbReference type="PANTHER" id="PTHR32024">
    <property type="entry name" value="TRK SYSTEM POTASSIUM UPTAKE PROTEIN TRKG-RELATED"/>
    <property type="match status" value="1"/>
</dbReference>
<reference evidence="10" key="1">
    <citation type="journal article" date="2019" name="Int. J. Syst. Evol. Microbiol.">
        <title>The Global Catalogue of Microorganisms (GCM) 10K type strain sequencing project: providing services to taxonomists for standard genome sequencing and annotation.</title>
        <authorList>
            <consortium name="The Broad Institute Genomics Platform"/>
            <consortium name="The Broad Institute Genome Sequencing Center for Infectious Disease"/>
            <person name="Wu L."/>
            <person name="Ma J."/>
        </authorList>
    </citation>
    <scope>NUCLEOTIDE SEQUENCE [LARGE SCALE GENOMIC DNA]</scope>
    <source>
        <strain evidence="10">JCM 16112</strain>
    </source>
</reference>
<name>A0ABP3Y7N9_9BACT</name>
<feature type="transmembrane region" description="Helical" evidence="8">
    <location>
        <begin position="329"/>
        <end position="352"/>
    </location>
</feature>
<feature type="transmembrane region" description="Helical" evidence="8">
    <location>
        <begin position="213"/>
        <end position="237"/>
    </location>
</feature>
<sequence length="603" mass="67444">MKFNFRFFSNPNQNLQFIKQLILVLSRSMRYLSFGAFGLMIYELGYTTDPEKLYYTTKIFEILVLLLGLTIILRNVFSNLSRKNKRIIFELVVAIFLLVSILIRWNLFGEYPDSVLLTSKKYILTNIFVTLIFIQELGKFSLLVNKLKLSPSLIFILSFSILTIIGTALLYLPRSTTAGISLIDAFFTATSAVCVTGLIVLDTSTAFTPFGQVVIMTLFQIGGLGMMTFTTFFGFFFRGSLSLENSLFLRDYINEKNVGAISSTLIKIVIFTVLVEFFAALLIYVFTEDSLFASAGQKLFFSAFHAISAFCNAGFSTLSSGLYEPGFRYLYHMHLVVAVTIVLGGIGFPVFINYYNYLVRVLTGAVRFVFIGEKYRHTPRVSNINTRLVMYTSTALMLVGFATYWYFEQDFTLKGLSYYGKFVTSVFGAVTPRTAGFNSVDMTALSVPTILIYLILMWIGASPGSTGGGIKTSTFAVALLNTWSVVTGRRRMEIFGRQISAESNRKAFAVIALSFFTIGLGVFLVTIYNPELALIDVAFEIFSAYSTVGLSLGITAQLSTASKLVVTVVMFFGRVGTLTILVAISRKIKERRYKYPEETIYIT</sequence>
<feature type="transmembrane region" description="Helical" evidence="8">
    <location>
        <begin position="507"/>
        <end position="528"/>
    </location>
</feature>
<feature type="transmembrane region" description="Helical" evidence="8">
    <location>
        <begin position="442"/>
        <end position="461"/>
    </location>
</feature>
<evidence type="ECO:0000313" key="10">
    <source>
        <dbReference type="Proteomes" id="UP001500469"/>
    </source>
</evidence>
<feature type="transmembrane region" description="Helical" evidence="8">
    <location>
        <begin position="265"/>
        <end position="287"/>
    </location>
</feature>
<feature type="transmembrane region" description="Helical" evidence="8">
    <location>
        <begin position="152"/>
        <end position="172"/>
    </location>
</feature>
<evidence type="ECO:0000256" key="8">
    <source>
        <dbReference type="SAM" id="Phobius"/>
    </source>
</evidence>
<dbReference type="PANTHER" id="PTHR32024:SF1">
    <property type="entry name" value="KTR SYSTEM POTASSIUM UPTAKE PROTEIN B"/>
    <property type="match status" value="1"/>
</dbReference>
<dbReference type="Pfam" id="PF02386">
    <property type="entry name" value="TrkH"/>
    <property type="match status" value="1"/>
</dbReference>
<comment type="subcellular location">
    <subcellularLocation>
        <location evidence="1">Cell membrane</location>
        <topology evidence="1">Multi-pass membrane protein</topology>
    </subcellularLocation>
</comment>
<keyword evidence="3" id="KW-1003">Cell membrane</keyword>
<feature type="transmembrane region" description="Helical" evidence="8">
    <location>
        <begin position="299"/>
        <end position="323"/>
    </location>
</feature>